<proteinExistence type="predicted"/>
<dbReference type="AlphaFoldDB" id="A0A6C0KXS3"/>
<reference evidence="1" key="1">
    <citation type="journal article" date="2020" name="Nature">
        <title>Giant virus diversity and host interactions through global metagenomics.</title>
        <authorList>
            <person name="Schulz F."/>
            <person name="Roux S."/>
            <person name="Paez-Espino D."/>
            <person name="Jungbluth S."/>
            <person name="Walsh D.A."/>
            <person name="Denef V.J."/>
            <person name="McMahon K.D."/>
            <person name="Konstantinidis K.T."/>
            <person name="Eloe-Fadrosh E.A."/>
            <person name="Kyrpides N.C."/>
            <person name="Woyke T."/>
        </authorList>
    </citation>
    <scope>NUCLEOTIDE SEQUENCE</scope>
    <source>
        <strain evidence="1">GVMAG-S-3300013286-35</strain>
    </source>
</reference>
<name>A0A6C0KXS3_9ZZZZ</name>
<dbReference type="EMBL" id="MN740993">
    <property type="protein sequence ID" value="QHU21926.1"/>
    <property type="molecule type" value="Genomic_DNA"/>
</dbReference>
<sequence>MSNSVITTLRNQINPESARIATQKCTTIFVDRHPVPRPPVIYPVDVVPVSASVTTAMRREATLQLANDPTNPDTRFLAFFPPQSPPPQFLQVPPTRVNYEPKARILGCRQRTWDTS</sequence>
<protein>
    <submittedName>
        <fullName evidence="1">Uncharacterized protein</fullName>
    </submittedName>
</protein>
<accession>A0A6C0KXS3</accession>
<evidence type="ECO:0000313" key="1">
    <source>
        <dbReference type="EMBL" id="QHU21926.1"/>
    </source>
</evidence>
<organism evidence="1">
    <name type="scientific">viral metagenome</name>
    <dbReference type="NCBI Taxonomy" id="1070528"/>
    <lineage>
        <taxon>unclassified sequences</taxon>
        <taxon>metagenomes</taxon>
        <taxon>organismal metagenomes</taxon>
    </lineage>
</organism>